<dbReference type="Pfam" id="PF23559">
    <property type="entry name" value="WHD_DRP"/>
    <property type="match status" value="1"/>
</dbReference>
<dbReference type="GO" id="GO:0042742">
    <property type="term" value="P:defense response to bacterium"/>
    <property type="evidence" value="ECO:0007669"/>
    <property type="project" value="UniProtKB-ARBA"/>
</dbReference>
<evidence type="ECO:0000256" key="1">
    <source>
        <dbReference type="ARBA" id="ARBA00022737"/>
    </source>
</evidence>
<dbReference type="GO" id="GO:0043531">
    <property type="term" value="F:ADP binding"/>
    <property type="evidence" value="ECO:0007669"/>
    <property type="project" value="InterPro"/>
</dbReference>
<evidence type="ECO:0000313" key="5">
    <source>
        <dbReference type="EMBL" id="KAG8057428.1"/>
    </source>
</evidence>
<accession>A0A8J5S3Y1</accession>
<keyword evidence="6" id="KW-1185">Reference proteome</keyword>
<proteinExistence type="predicted"/>
<name>A0A8J5S3Y1_ZIZPA</name>
<organism evidence="5 6">
    <name type="scientific">Zizania palustris</name>
    <name type="common">Northern wild rice</name>
    <dbReference type="NCBI Taxonomy" id="103762"/>
    <lineage>
        <taxon>Eukaryota</taxon>
        <taxon>Viridiplantae</taxon>
        <taxon>Streptophyta</taxon>
        <taxon>Embryophyta</taxon>
        <taxon>Tracheophyta</taxon>
        <taxon>Spermatophyta</taxon>
        <taxon>Magnoliopsida</taxon>
        <taxon>Liliopsida</taxon>
        <taxon>Poales</taxon>
        <taxon>Poaceae</taxon>
        <taxon>BOP clade</taxon>
        <taxon>Oryzoideae</taxon>
        <taxon>Oryzeae</taxon>
        <taxon>Zizaniinae</taxon>
        <taxon>Zizania</taxon>
    </lineage>
</organism>
<comment type="caution">
    <text evidence="5">The sequence shown here is derived from an EMBL/GenBank/DDBJ whole genome shotgun (WGS) entry which is preliminary data.</text>
</comment>
<dbReference type="PANTHER" id="PTHR23155">
    <property type="entry name" value="DISEASE RESISTANCE PROTEIN RP"/>
    <property type="match status" value="1"/>
</dbReference>
<keyword evidence="1" id="KW-0677">Repeat</keyword>
<gene>
    <name evidence="5" type="ORF">GUJ93_ZPchr0002g23767</name>
</gene>
<dbReference type="GO" id="GO:0009626">
    <property type="term" value="P:plant-type hypersensitive response"/>
    <property type="evidence" value="ECO:0007669"/>
    <property type="project" value="UniProtKB-ARBA"/>
</dbReference>
<feature type="domain" description="Disease resistance R13L4/SHOC-2-like LRR" evidence="4">
    <location>
        <begin position="344"/>
        <end position="583"/>
    </location>
</feature>
<keyword evidence="2" id="KW-0611">Plant defense</keyword>
<dbReference type="InterPro" id="IPR058922">
    <property type="entry name" value="WHD_DRP"/>
</dbReference>
<sequence>MEDQAVNILKRCRGLPLAISTIGGLLANRPKTSYEWMKLHEHLGAELESDLRNITRVIVSSYDGLPYHLKSIFLYLSIFPENHEIRCTRLLRRWMAEGYISKNRDMPVEEVGERFYNELINRSMIQPCKKKISPCVSVARCRVHSMVLQIILSKSMEENQLFLVKKHCNEIPESKVRHLVVYRWKRRDEKLECIKFSYVRSLTVFGEYPASLISPKLRLLRVLDLEDTLNLKNEDLRYVGELYHLRYLSLRGTEVSKLPSLKNLRYLETLDIQDTLMTQLPDGISKLEKLRYLLTGVNFSKELLCKVTKSEMDNRKARLLGNLTACFCCNDNDYCRVSGLDQFCVRAPEGLEKLRDLHMLGVINIGQGNGVAGKLKKLTNLRRLGVTCVNEEGQELCNSISKLSRLQRLEVRSNSLAFLIETNEFVPPKHLVSIRLYGNLLRLPKWIDSLNDLVKLKLLGTQLEQGEILRLGKLRSLAFLGLWENSYEGISLHFGAGMFPKLKFLDIDGLKKIQTVKIDKEAMPELEQLWVNDCKAVQDSDNGLSGVPHLPNLNELILKNCGEKETLMVILQKQVSEHPRRPKFLIGKSIITTGLKMTTSQQPTINEDGS</sequence>
<dbReference type="GO" id="GO:0002758">
    <property type="term" value="P:innate immune response-activating signaling pathway"/>
    <property type="evidence" value="ECO:0007669"/>
    <property type="project" value="UniProtKB-ARBA"/>
</dbReference>
<feature type="domain" description="Disease resistance protein winged helix" evidence="3">
    <location>
        <begin position="78"/>
        <end position="150"/>
    </location>
</feature>
<dbReference type="Pfam" id="PF23598">
    <property type="entry name" value="LRR_14"/>
    <property type="match status" value="2"/>
</dbReference>
<dbReference type="InterPro" id="IPR044974">
    <property type="entry name" value="Disease_R_plants"/>
</dbReference>
<protein>
    <recommendedName>
        <fullName evidence="7">NB-ARC domain-containing protein</fullName>
    </recommendedName>
</protein>
<evidence type="ECO:0000313" key="6">
    <source>
        <dbReference type="Proteomes" id="UP000729402"/>
    </source>
</evidence>
<evidence type="ECO:0008006" key="7">
    <source>
        <dbReference type="Google" id="ProtNLM"/>
    </source>
</evidence>
<dbReference type="OrthoDB" id="6161812at2759"/>
<evidence type="ECO:0000259" key="4">
    <source>
        <dbReference type="Pfam" id="PF23598"/>
    </source>
</evidence>
<feature type="domain" description="Disease resistance R13L4/SHOC-2-like LRR" evidence="4">
    <location>
        <begin position="199"/>
        <end position="296"/>
    </location>
</feature>
<dbReference type="FunFam" id="1.10.10.10:FF:000322">
    <property type="entry name" value="Probable disease resistance protein At1g63360"/>
    <property type="match status" value="1"/>
</dbReference>
<dbReference type="Proteomes" id="UP000729402">
    <property type="component" value="Unassembled WGS sequence"/>
</dbReference>
<dbReference type="PANTHER" id="PTHR23155:SF1230">
    <property type="entry name" value="OS09G0517200 PROTEIN"/>
    <property type="match status" value="1"/>
</dbReference>
<evidence type="ECO:0000259" key="3">
    <source>
        <dbReference type="Pfam" id="PF23559"/>
    </source>
</evidence>
<dbReference type="InterPro" id="IPR055414">
    <property type="entry name" value="LRR_R13L4/SHOC2-like"/>
</dbReference>
<evidence type="ECO:0000256" key="2">
    <source>
        <dbReference type="ARBA" id="ARBA00022821"/>
    </source>
</evidence>
<reference evidence="5" key="2">
    <citation type="submission" date="2021-02" db="EMBL/GenBank/DDBJ databases">
        <authorList>
            <person name="Kimball J.A."/>
            <person name="Haas M.W."/>
            <person name="Macchietto M."/>
            <person name="Kono T."/>
            <person name="Duquette J."/>
            <person name="Shao M."/>
        </authorList>
    </citation>
    <scope>NUCLEOTIDE SEQUENCE</scope>
    <source>
        <tissue evidence="5">Fresh leaf tissue</tissue>
    </source>
</reference>
<dbReference type="EMBL" id="JAAALK010000287">
    <property type="protein sequence ID" value="KAG8057428.1"/>
    <property type="molecule type" value="Genomic_DNA"/>
</dbReference>
<reference evidence="5" key="1">
    <citation type="journal article" date="2021" name="bioRxiv">
        <title>Whole Genome Assembly and Annotation of Northern Wild Rice, Zizania palustris L., Supports a Whole Genome Duplication in the Zizania Genus.</title>
        <authorList>
            <person name="Haas M."/>
            <person name="Kono T."/>
            <person name="Macchietto M."/>
            <person name="Millas R."/>
            <person name="McGilp L."/>
            <person name="Shao M."/>
            <person name="Duquette J."/>
            <person name="Hirsch C.N."/>
            <person name="Kimball J."/>
        </authorList>
    </citation>
    <scope>NUCLEOTIDE SEQUENCE</scope>
    <source>
        <tissue evidence="5">Fresh leaf tissue</tissue>
    </source>
</reference>
<dbReference type="AlphaFoldDB" id="A0A8J5S3Y1"/>